<feature type="signal peptide" evidence="1">
    <location>
        <begin position="1"/>
        <end position="18"/>
    </location>
</feature>
<evidence type="ECO:0008006" key="4">
    <source>
        <dbReference type="Google" id="ProtNLM"/>
    </source>
</evidence>
<accession>A0AAW0DXQ0</accession>
<dbReference type="InterPro" id="IPR045469">
    <property type="entry name" value="Nis1"/>
</dbReference>
<dbReference type="Pfam" id="PF19271">
    <property type="entry name" value="Nis1"/>
    <property type="match status" value="1"/>
</dbReference>
<dbReference type="AlphaFoldDB" id="A0AAW0DXQ0"/>
<evidence type="ECO:0000313" key="2">
    <source>
        <dbReference type="EMBL" id="KAK7056836.1"/>
    </source>
</evidence>
<proteinExistence type="predicted"/>
<dbReference type="EMBL" id="JAYKXP010000006">
    <property type="protein sequence ID" value="KAK7056836.1"/>
    <property type="molecule type" value="Genomic_DNA"/>
</dbReference>
<name>A0AAW0DXQ0_9AGAR</name>
<dbReference type="Proteomes" id="UP001383192">
    <property type="component" value="Unassembled WGS sequence"/>
</dbReference>
<organism evidence="2 3">
    <name type="scientific">Paramarasmius palmivorus</name>
    <dbReference type="NCBI Taxonomy" id="297713"/>
    <lineage>
        <taxon>Eukaryota</taxon>
        <taxon>Fungi</taxon>
        <taxon>Dikarya</taxon>
        <taxon>Basidiomycota</taxon>
        <taxon>Agaricomycotina</taxon>
        <taxon>Agaricomycetes</taxon>
        <taxon>Agaricomycetidae</taxon>
        <taxon>Agaricales</taxon>
        <taxon>Marasmiineae</taxon>
        <taxon>Marasmiaceae</taxon>
        <taxon>Paramarasmius</taxon>
    </lineage>
</organism>
<comment type="caution">
    <text evidence="2">The sequence shown here is derived from an EMBL/GenBank/DDBJ whole genome shotgun (WGS) entry which is preliminary data.</text>
</comment>
<keyword evidence="3" id="KW-1185">Reference proteome</keyword>
<feature type="chain" id="PRO_5043350982" description="Cohesin domain-containing protein" evidence="1">
    <location>
        <begin position="19"/>
        <end position="154"/>
    </location>
</feature>
<protein>
    <recommendedName>
        <fullName evidence="4">Cohesin domain-containing protein</fullName>
    </recommendedName>
</protein>
<evidence type="ECO:0000256" key="1">
    <source>
        <dbReference type="SAM" id="SignalP"/>
    </source>
</evidence>
<reference evidence="2 3" key="1">
    <citation type="submission" date="2024-01" db="EMBL/GenBank/DDBJ databases">
        <title>A draft genome for a cacao thread blight-causing isolate of Paramarasmius palmivorus.</title>
        <authorList>
            <person name="Baruah I.K."/>
            <person name="Bukari Y."/>
            <person name="Amoako-Attah I."/>
            <person name="Meinhardt L.W."/>
            <person name="Bailey B.A."/>
            <person name="Cohen S.P."/>
        </authorList>
    </citation>
    <scope>NUCLEOTIDE SEQUENCE [LARGE SCALE GENOMIC DNA]</scope>
    <source>
        <strain evidence="2 3">GH-12</strain>
    </source>
</reference>
<keyword evidence="1" id="KW-0732">Signal</keyword>
<gene>
    <name evidence="2" type="ORF">VNI00_002553</name>
</gene>
<evidence type="ECO:0000313" key="3">
    <source>
        <dbReference type="Proteomes" id="UP001383192"/>
    </source>
</evidence>
<sequence length="154" mass="16528">MQLLQIFYALSLFLSVFSQSIQIASPADGETVSPGQSLTVQLAFPNSLTGVQHVSVVVSMLDCAAQCAENAADTLGKPLFTGDYTPEYHEGSKPPYQNFTVTLPETSTVNNGMLTVAHFMLLGASAQPILEYKNVSLNIAQATTAKRFIRGRAV</sequence>